<accession>A0A1L9SVR6</accession>
<reference evidence="2" key="1">
    <citation type="journal article" date="2017" name="Genome Biol.">
        <title>Comparative genomics reveals high biological diversity and specific adaptations in the industrially and medically important fungal genus Aspergillus.</title>
        <authorList>
            <person name="de Vries R.P."/>
            <person name="Riley R."/>
            <person name="Wiebenga A."/>
            <person name="Aguilar-Osorio G."/>
            <person name="Amillis S."/>
            <person name="Uchima C.A."/>
            <person name="Anderluh G."/>
            <person name="Asadollahi M."/>
            <person name="Askin M."/>
            <person name="Barry K."/>
            <person name="Battaglia E."/>
            <person name="Bayram O."/>
            <person name="Benocci T."/>
            <person name="Braus-Stromeyer S.A."/>
            <person name="Caldana C."/>
            <person name="Canovas D."/>
            <person name="Cerqueira G.C."/>
            <person name="Chen F."/>
            <person name="Chen W."/>
            <person name="Choi C."/>
            <person name="Clum A."/>
            <person name="Dos Santos R.A."/>
            <person name="Damasio A.R."/>
            <person name="Diallinas G."/>
            <person name="Emri T."/>
            <person name="Fekete E."/>
            <person name="Flipphi M."/>
            <person name="Freyberg S."/>
            <person name="Gallo A."/>
            <person name="Gournas C."/>
            <person name="Habgood R."/>
            <person name="Hainaut M."/>
            <person name="Harispe M.L."/>
            <person name="Henrissat B."/>
            <person name="Hilden K.S."/>
            <person name="Hope R."/>
            <person name="Hossain A."/>
            <person name="Karabika E."/>
            <person name="Karaffa L."/>
            <person name="Karanyi Z."/>
            <person name="Krasevec N."/>
            <person name="Kuo A."/>
            <person name="Kusch H."/>
            <person name="LaButti K."/>
            <person name="Lagendijk E.L."/>
            <person name="Lapidus A."/>
            <person name="Levasseur A."/>
            <person name="Lindquist E."/>
            <person name="Lipzen A."/>
            <person name="Logrieco A.F."/>
            <person name="MacCabe A."/>
            <person name="Maekelae M.R."/>
            <person name="Malavazi I."/>
            <person name="Melin P."/>
            <person name="Meyer V."/>
            <person name="Mielnichuk N."/>
            <person name="Miskei M."/>
            <person name="Molnar A.P."/>
            <person name="Mule G."/>
            <person name="Ngan C.Y."/>
            <person name="Orejas M."/>
            <person name="Orosz E."/>
            <person name="Ouedraogo J.P."/>
            <person name="Overkamp K.M."/>
            <person name="Park H.-S."/>
            <person name="Perrone G."/>
            <person name="Piumi F."/>
            <person name="Punt P.J."/>
            <person name="Ram A.F."/>
            <person name="Ramon A."/>
            <person name="Rauscher S."/>
            <person name="Record E."/>
            <person name="Riano-Pachon D.M."/>
            <person name="Robert V."/>
            <person name="Roehrig J."/>
            <person name="Ruller R."/>
            <person name="Salamov A."/>
            <person name="Salih N.S."/>
            <person name="Samson R.A."/>
            <person name="Sandor E."/>
            <person name="Sanguinetti M."/>
            <person name="Schuetze T."/>
            <person name="Sepcic K."/>
            <person name="Shelest E."/>
            <person name="Sherlock G."/>
            <person name="Sophianopoulou V."/>
            <person name="Squina F.M."/>
            <person name="Sun H."/>
            <person name="Susca A."/>
            <person name="Todd R.B."/>
            <person name="Tsang A."/>
            <person name="Unkles S.E."/>
            <person name="van de Wiele N."/>
            <person name="van Rossen-Uffink D."/>
            <person name="Oliveira J.V."/>
            <person name="Vesth T.C."/>
            <person name="Visser J."/>
            <person name="Yu J.-H."/>
            <person name="Zhou M."/>
            <person name="Andersen M.R."/>
            <person name="Archer D.B."/>
            <person name="Baker S.E."/>
            <person name="Benoit I."/>
            <person name="Brakhage A.A."/>
            <person name="Braus G.H."/>
            <person name="Fischer R."/>
            <person name="Frisvad J.C."/>
            <person name="Goldman G.H."/>
            <person name="Houbraken J."/>
            <person name="Oakley B."/>
            <person name="Pocsi I."/>
            <person name="Scazzocchio C."/>
            <person name="Seiboth B."/>
            <person name="vanKuyk P.A."/>
            <person name="Wortman J."/>
            <person name="Dyer P.S."/>
            <person name="Grigoriev I.V."/>
        </authorList>
    </citation>
    <scope>NUCLEOTIDE SEQUENCE [LARGE SCALE GENOMIC DNA]</scope>
    <source>
        <strain evidence="2">CBS 506.65</strain>
    </source>
</reference>
<dbReference type="GeneID" id="34614733"/>
<proteinExistence type="predicted"/>
<dbReference type="Proteomes" id="UP000184188">
    <property type="component" value="Unassembled WGS sequence"/>
</dbReference>
<dbReference type="VEuPathDB" id="FungiDB:ASPZODRAFT_354315"/>
<organism evidence="1 2">
    <name type="scientific">Penicilliopsis zonata CBS 506.65</name>
    <dbReference type="NCBI Taxonomy" id="1073090"/>
    <lineage>
        <taxon>Eukaryota</taxon>
        <taxon>Fungi</taxon>
        <taxon>Dikarya</taxon>
        <taxon>Ascomycota</taxon>
        <taxon>Pezizomycotina</taxon>
        <taxon>Eurotiomycetes</taxon>
        <taxon>Eurotiomycetidae</taxon>
        <taxon>Eurotiales</taxon>
        <taxon>Aspergillaceae</taxon>
        <taxon>Penicilliopsis</taxon>
    </lineage>
</organism>
<dbReference type="AlphaFoldDB" id="A0A1L9SVR6"/>
<keyword evidence="2" id="KW-1185">Reference proteome</keyword>
<evidence type="ECO:0000313" key="1">
    <source>
        <dbReference type="EMBL" id="OJJ51302.1"/>
    </source>
</evidence>
<name>A0A1L9SVR6_9EURO</name>
<sequence>MPARKRYCVRRTFTSPPYGGLRSTSYLGTRYSVLVLAISMQDDRRLVVSDQYIIRDLIGLVVDCWKTETNLTTVCCFVPDRQANIQFRQTGSALSRRFFFLHSSLLHVPGEFYCYLWSTYDPTSSLHSHTHPLSRVFASYSPAYSKPPPLDWIASPGSHQRSANKRFK</sequence>
<protein>
    <submittedName>
        <fullName evidence="1">Uncharacterized protein</fullName>
    </submittedName>
</protein>
<evidence type="ECO:0000313" key="2">
    <source>
        <dbReference type="Proteomes" id="UP000184188"/>
    </source>
</evidence>
<dbReference type="EMBL" id="KV878336">
    <property type="protein sequence ID" value="OJJ51302.1"/>
    <property type="molecule type" value="Genomic_DNA"/>
</dbReference>
<gene>
    <name evidence="1" type="ORF">ASPZODRAFT_354315</name>
</gene>
<dbReference type="RefSeq" id="XP_022585812.1">
    <property type="nucleotide sequence ID" value="XM_022728269.1"/>
</dbReference>